<dbReference type="RefSeq" id="WP_150456645.1">
    <property type="nucleotide sequence ID" value="NZ_VYKK01000004.1"/>
</dbReference>
<organism evidence="1 2">
    <name type="scientific">Paenibacillus spiritus</name>
    <dbReference type="NCBI Taxonomy" id="2496557"/>
    <lineage>
        <taxon>Bacteria</taxon>
        <taxon>Bacillati</taxon>
        <taxon>Bacillota</taxon>
        <taxon>Bacilli</taxon>
        <taxon>Bacillales</taxon>
        <taxon>Paenibacillaceae</taxon>
        <taxon>Paenibacillus</taxon>
    </lineage>
</organism>
<evidence type="ECO:0000313" key="1">
    <source>
        <dbReference type="EMBL" id="KAA9007355.1"/>
    </source>
</evidence>
<accession>A0A5J5GGT0</accession>
<protein>
    <submittedName>
        <fullName evidence="1">Uncharacterized protein</fullName>
    </submittedName>
</protein>
<sequence>MYIIKNWIKTDNWSGAIVQDPEGKHCLTNGVFRWAMAPHRLYTVVEASEEDKMNFISRWNRCFPHFPISISVDLIVPHAHTV</sequence>
<dbReference type="AlphaFoldDB" id="A0A5J5GGT0"/>
<proteinExistence type="predicted"/>
<keyword evidence="2" id="KW-1185">Reference proteome</keyword>
<dbReference type="EMBL" id="VYKK01000004">
    <property type="protein sequence ID" value="KAA9007355.1"/>
    <property type="molecule type" value="Genomic_DNA"/>
</dbReference>
<dbReference type="Proteomes" id="UP000367750">
    <property type="component" value="Unassembled WGS sequence"/>
</dbReference>
<gene>
    <name evidence="1" type="ORF">F4V43_02390</name>
</gene>
<evidence type="ECO:0000313" key="2">
    <source>
        <dbReference type="Proteomes" id="UP000367750"/>
    </source>
</evidence>
<name>A0A5J5GGT0_9BACL</name>
<reference evidence="1 2" key="1">
    <citation type="submission" date="2019-09" db="EMBL/GenBank/DDBJ databases">
        <title>Bacillus ochoae sp. nov., Paenibacillus whitsoniae sp. nov., Paenibacillus spiritus sp. nov. Isolated from the Mars Exploration Rover during spacecraft assembly.</title>
        <authorList>
            <person name="Seuylemezian A."/>
            <person name="Vaishampayan P."/>
        </authorList>
    </citation>
    <scope>NUCLEOTIDE SEQUENCE [LARGE SCALE GENOMIC DNA]</scope>
    <source>
        <strain evidence="1 2">MER_111</strain>
    </source>
</reference>
<comment type="caution">
    <text evidence="1">The sequence shown here is derived from an EMBL/GenBank/DDBJ whole genome shotgun (WGS) entry which is preliminary data.</text>
</comment>